<keyword evidence="2" id="KW-0503">Monooxygenase</keyword>
<dbReference type="InterPro" id="IPR011008">
    <property type="entry name" value="Dimeric_a/b-barrel"/>
</dbReference>
<name>A0A9X4HFY9_9PSED</name>
<dbReference type="RefSeq" id="WP_273878305.1">
    <property type="nucleotide sequence ID" value="NZ_JAMDHA010000041.1"/>
</dbReference>
<evidence type="ECO:0000259" key="1">
    <source>
        <dbReference type="Pfam" id="PF03992"/>
    </source>
</evidence>
<protein>
    <submittedName>
        <fullName evidence="2">Antibiotic biosynthesis monooxygenase</fullName>
    </submittedName>
</protein>
<keyword evidence="3" id="KW-1185">Reference proteome</keyword>
<proteinExistence type="predicted"/>
<sequence>MHINAVNTLEIEVGEGRDEVLMQCLHAFIGRAGKWPGCLGYGLTQSTHQTRVWLLSGYWESQAALSAHFADGELGTLVWQVGRQALGIRFNRYLAQTDEHA</sequence>
<accession>A0A9X4HFY9</accession>
<dbReference type="Proteomes" id="UP001148185">
    <property type="component" value="Unassembled WGS sequence"/>
</dbReference>
<gene>
    <name evidence="2" type="ORF">M5G27_27975</name>
</gene>
<dbReference type="Gene3D" id="3.30.70.100">
    <property type="match status" value="1"/>
</dbReference>
<dbReference type="GO" id="GO:0004497">
    <property type="term" value="F:monooxygenase activity"/>
    <property type="evidence" value="ECO:0007669"/>
    <property type="project" value="UniProtKB-KW"/>
</dbReference>
<dbReference type="Pfam" id="PF03992">
    <property type="entry name" value="ABM"/>
    <property type="match status" value="1"/>
</dbReference>
<reference evidence="2 3" key="1">
    <citation type="submission" date="2022-05" db="EMBL/GenBank/DDBJ databases">
        <title>Novel Pseudomonas spp. Isolated from a Rainbow Trout Aquaculture Facility.</title>
        <authorList>
            <person name="Testerman T."/>
            <person name="Graf J."/>
        </authorList>
    </citation>
    <scope>NUCLEOTIDE SEQUENCE [LARGE SCALE GENOMIC DNA]</scope>
    <source>
        <strain evidence="2 3">ID1042</strain>
    </source>
</reference>
<dbReference type="SUPFAM" id="SSF54909">
    <property type="entry name" value="Dimeric alpha+beta barrel"/>
    <property type="match status" value="1"/>
</dbReference>
<evidence type="ECO:0000313" key="2">
    <source>
        <dbReference type="EMBL" id="MDD1011314.1"/>
    </source>
</evidence>
<comment type="caution">
    <text evidence="2">The sequence shown here is derived from an EMBL/GenBank/DDBJ whole genome shotgun (WGS) entry which is preliminary data.</text>
</comment>
<organism evidence="2 3">
    <name type="scientific">Pseudomonas shahriarae</name>
    <dbReference type="NCBI Taxonomy" id="2745512"/>
    <lineage>
        <taxon>Bacteria</taxon>
        <taxon>Pseudomonadati</taxon>
        <taxon>Pseudomonadota</taxon>
        <taxon>Gammaproteobacteria</taxon>
        <taxon>Pseudomonadales</taxon>
        <taxon>Pseudomonadaceae</taxon>
        <taxon>Pseudomonas</taxon>
    </lineage>
</organism>
<evidence type="ECO:0000313" key="3">
    <source>
        <dbReference type="Proteomes" id="UP001148185"/>
    </source>
</evidence>
<dbReference type="AlphaFoldDB" id="A0A9X4HFY9"/>
<dbReference type="InterPro" id="IPR007138">
    <property type="entry name" value="ABM_dom"/>
</dbReference>
<keyword evidence="2" id="KW-0560">Oxidoreductase</keyword>
<dbReference type="EMBL" id="JAMDHA010000041">
    <property type="protein sequence ID" value="MDD1011314.1"/>
    <property type="molecule type" value="Genomic_DNA"/>
</dbReference>
<feature type="domain" description="ABM" evidence="1">
    <location>
        <begin position="10"/>
        <end position="70"/>
    </location>
</feature>